<dbReference type="SMR" id="C0NI13"/>
<dbReference type="VEuPathDB" id="FungiDB:I7I50_09909"/>
<dbReference type="CDD" id="cd18176">
    <property type="entry name" value="ATP-synt_Vo_c_ATP6C_rpt2"/>
    <property type="match status" value="1"/>
</dbReference>
<evidence type="ECO:0000256" key="13">
    <source>
        <dbReference type="ARBA" id="ARBA00075098"/>
    </source>
</evidence>
<dbReference type="InterPro" id="IPR002379">
    <property type="entry name" value="ATPase_proteolipid_c-like_dom"/>
</dbReference>
<gene>
    <name evidence="17" type="ORF">HCBG_02985</name>
</gene>
<feature type="transmembrane region" description="Helical" evidence="15">
    <location>
        <begin position="826"/>
        <end position="847"/>
    </location>
</feature>
<dbReference type="GeneID" id="69036001"/>
<feature type="region of interest" description="Disordered" evidence="14">
    <location>
        <begin position="592"/>
        <end position="618"/>
    </location>
</feature>
<dbReference type="GO" id="GO:0046961">
    <property type="term" value="F:proton-transporting ATPase activity, rotational mechanism"/>
    <property type="evidence" value="ECO:0007669"/>
    <property type="project" value="InterPro"/>
</dbReference>
<dbReference type="RefSeq" id="XP_045289929.1">
    <property type="nucleotide sequence ID" value="XM_045430034.1"/>
</dbReference>
<keyword evidence="7" id="KW-0406">Ion transport</keyword>
<dbReference type="InterPro" id="IPR011555">
    <property type="entry name" value="ATPase_proteolipid_su_C_euk"/>
</dbReference>
<comment type="subunit">
    <text evidence="10">V-ATPase is a heteromultimeric enzyme composed of a peripheral catalytic V1 complex (components A to H) attached to an integral membrane V0 proton pore complex (components: a, c, c', c'', d, e, f and VOA1). The decameric c-ring forms the proton-conducting pore, and is composed of eight proteolipid subunits c, one subunit c' and one subunit c''.</text>
</comment>
<evidence type="ECO:0000256" key="11">
    <source>
        <dbReference type="ARBA" id="ARBA00071096"/>
    </source>
</evidence>
<sequence length="932" mass="97603">MSTLLPQCLSGRAVTPQRLGGGSSLLYKGAAAAVSRLGFCVRGDSYSCCCRSRSGSGSGSGSSGVRGMWTRVKPRASDQAHTRGRRSGYGYGHALQKRRGLCSEARMNTGVDARSASLFIRDPARVLPSDIISKLPTLPCNGDISCTIPVLLVTPAFASWIVQPHSFLCESITHIFQNTPHATSSGEEVSFVYSVAAVVDKLPLPSTTSIPPEGEGGRDELAGCEGVSLFLANSDALAAKVAHSLQRRDMSTPETEPTISYLYRQLPAKHASTAATTFAEVGVRLANTLFLNGKPRTMLASRWRYSSHPSPNPTSTTLTLDKEYNLLNCRIESATEPHTVTARLPLYPVTRPREIVTSMGNIISQLRRCKDDRSNSTTIHASAELEEALPAYLKANNLQNQRVAVWASVRPAASQAELLVASGTSVSADGDVNPNSSTGGASAGSTVDPLAAINGGTRLHRVVSGGGGWGKKQGLLSLDPEYSYQTGGGAAAAGFGCGRPVPELFFEEMGSGSCPAARRGGADAGGELMAYASDEAGLGSVRFKDGRLMTDLSEIAKEGNVVQFLVAPLDSPRASAIVAERDEPDAFDAGRREKQTSQVSFGVIPSSDASWPEVGGEGTPDTGKDFGSVFPGHGDGVVLVVPSHFGALSEKGLTYSVFDAVVSDGGRRCPGPLVQGTKIDVPGSRIIVGPSQTNIEASQLQTSNQTSHKPTKKPITPSPAARLPLLSGSLHIYLYPGELIPPNSQSLSQNVFRSLVHFIDAYCTPKGVGFEMPQQLSPVYAPFFGVMGCACAIVFTCLGAAYGTAKSGVGVCATSVLRPDLMVKNIVPIVMAGIIAIYGLVVAVLIANDLKPKISLFTGFIQLGAGLSVGLSGLAAGFAIGIVGDAGIRGTAQQSRLFVAMILILIFAEVLGLYGLIVALLMNSHSKLDAGC</sequence>
<dbReference type="NCBIfam" id="TIGR01100">
    <property type="entry name" value="V_ATP_synt_C"/>
    <property type="match status" value="1"/>
</dbReference>
<accession>C0NI13</accession>
<evidence type="ECO:0000256" key="6">
    <source>
        <dbReference type="ARBA" id="ARBA00022989"/>
    </source>
</evidence>
<organism evidence="17 18">
    <name type="scientific">Ajellomyces capsulatus (strain G186AR / H82 / ATCC MYA-2454 / RMSCC 2432)</name>
    <name type="common">Darling's disease fungus</name>
    <name type="synonym">Histoplasma capsulatum</name>
    <dbReference type="NCBI Taxonomy" id="447093"/>
    <lineage>
        <taxon>Eukaryota</taxon>
        <taxon>Fungi</taxon>
        <taxon>Dikarya</taxon>
        <taxon>Ascomycota</taxon>
        <taxon>Pezizomycotina</taxon>
        <taxon>Eurotiomycetes</taxon>
        <taxon>Eurotiomycetidae</taxon>
        <taxon>Onygenales</taxon>
        <taxon>Ajellomycetaceae</taxon>
        <taxon>Histoplasma</taxon>
    </lineage>
</organism>
<keyword evidence="4 15" id="KW-0812">Transmembrane</keyword>
<dbReference type="Pfam" id="PF00137">
    <property type="entry name" value="ATP-synt_C"/>
    <property type="match status" value="2"/>
</dbReference>
<feature type="region of interest" description="Disordered" evidence="14">
    <location>
        <begin position="425"/>
        <end position="444"/>
    </location>
</feature>
<dbReference type="InterPro" id="IPR000245">
    <property type="entry name" value="ATPase_proteolipid_csu"/>
</dbReference>
<evidence type="ECO:0000256" key="8">
    <source>
        <dbReference type="ARBA" id="ARBA00023136"/>
    </source>
</evidence>
<evidence type="ECO:0000256" key="9">
    <source>
        <dbReference type="ARBA" id="ARBA00045519"/>
    </source>
</evidence>
<dbReference type="EMBL" id="GG663365">
    <property type="protein sequence ID" value="EEH09448.1"/>
    <property type="molecule type" value="Genomic_DNA"/>
</dbReference>
<evidence type="ECO:0000256" key="2">
    <source>
        <dbReference type="ARBA" id="ARBA00007296"/>
    </source>
</evidence>
<dbReference type="AlphaFoldDB" id="C0NI13"/>
<comment type="function">
    <text evidence="9">Proton-conducting pore forming subunit of the V0 complex of vacuolar(H+)-ATPase (V-ATPase), a multisubunit enzyme composed of a peripheral complex (V1) that hydrolyzes ATP and a membrane integral complex (V0) that translocates protons. V-ATPase is responsible for acidifying and maintaining the pH of intracellular compartments.</text>
</comment>
<feature type="compositionally biased region" description="Polar residues" evidence="14">
    <location>
        <begin position="699"/>
        <end position="708"/>
    </location>
</feature>
<dbReference type="SUPFAM" id="SSF81333">
    <property type="entry name" value="F1F0 ATP synthase subunit C"/>
    <property type="match status" value="2"/>
</dbReference>
<feature type="domain" description="V-ATPase proteolipid subunit C-like" evidence="16">
    <location>
        <begin position="863"/>
        <end position="922"/>
    </location>
</feature>
<feature type="transmembrane region" description="Helical" evidence="15">
    <location>
        <begin position="780"/>
        <end position="805"/>
    </location>
</feature>
<evidence type="ECO:0000313" key="17">
    <source>
        <dbReference type="EMBL" id="EEH09448.1"/>
    </source>
</evidence>
<comment type="similarity">
    <text evidence="2">Belongs to the V-ATPase proteolipid subunit family.</text>
</comment>
<evidence type="ECO:0000256" key="12">
    <source>
        <dbReference type="ARBA" id="ARBA00071118"/>
    </source>
</evidence>
<dbReference type="PRINTS" id="PR00122">
    <property type="entry name" value="VACATPASE"/>
</dbReference>
<dbReference type="GO" id="GO:0005774">
    <property type="term" value="C:vacuolar membrane"/>
    <property type="evidence" value="ECO:0007669"/>
    <property type="project" value="UniProtKB-SubCell"/>
</dbReference>
<feature type="region of interest" description="Disordered" evidence="14">
    <location>
        <begin position="699"/>
        <end position="718"/>
    </location>
</feature>
<evidence type="ECO:0000256" key="7">
    <source>
        <dbReference type="ARBA" id="ARBA00023065"/>
    </source>
</evidence>
<evidence type="ECO:0000256" key="14">
    <source>
        <dbReference type="SAM" id="MobiDB-lite"/>
    </source>
</evidence>
<evidence type="ECO:0000313" key="18">
    <source>
        <dbReference type="Proteomes" id="UP000001631"/>
    </source>
</evidence>
<proteinExistence type="inferred from homology"/>
<dbReference type="HOGENOM" id="CLU_014048_2_0_1"/>
<comment type="subcellular location">
    <subcellularLocation>
        <location evidence="1">Vacuole membrane</location>
        <topology evidence="1">Multi-pass membrane protein</topology>
    </subcellularLocation>
</comment>
<keyword evidence="5" id="KW-0375">Hydrogen ion transport</keyword>
<dbReference type="CDD" id="cd18175">
    <property type="entry name" value="ATP-synt_Vo_c_ATP6C_rpt1"/>
    <property type="match status" value="1"/>
</dbReference>
<dbReference type="InterPro" id="IPR035921">
    <property type="entry name" value="F/V-ATP_Csub_sf"/>
</dbReference>
<evidence type="ECO:0000256" key="3">
    <source>
        <dbReference type="ARBA" id="ARBA00022448"/>
    </source>
</evidence>
<evidence type="ECO:0000259" key="16">
    <source>
        <dbReference type="Pfam" id="PF00137"/>
    </source>
</evidence>
<dbReference type="GO" id="GO:0033179">
    <property type="term" value="C:proton-transporting V-type ATPase, V0 domain"/>
    <property type="evidence" value="ECO:0007669"/>
    <property type="project" value="InterPro"/>
</dbReference>
<keyword evidence="6 15" id="KW-1133">Transmembrane helix</keyword>
<feature type="transmembrane region" description="Helical" evidence="15">
    <location>
        <begin position="859"/>
        <end position="885"/>
    </location>
</feature>
<evidence type="ECO:0000256" key="1">
    <source>
        <dbReference type="ARBA" id="ARBA00004128"/>
    </source>
</evidence>
<feature type="domain" description="V-ATPase proteolipid subunit C-like" evidence="16">
    <location>
        <begin position="787"/>
        <end position="846"/>
    </location>
</feature>
<keyword evidence="8 15" id="KW-0472">Membrane</keyword>
<dbReference type="InParanoid" id="C0NI13"/>
<protein>
    <recommendedName>
        <fullName evidence="12">V-type proton ATPase subunit C</fullName>
    </recommendedName>
    <alternativeName>
        <fullName evidence="11">V-type proton ATPase subunit c</fullName>
    </alternativeName>
    <alternativeName>
        <fullName evidence="13">Vacuolar proton pump c subunit</fullName>
    </alternativeName>
</protein>
<name>C0NI13_AJECG</name>
<dbReference type="FunFam" id="1.20.120.610:FF:000001">
    <property type="entry name" value="V-type proton ATPase proteolipid subunit"/>
    <property type="match status" value="1"/>
</dbReference>
<dbReference type="STRING" id="447093.C0NI13"/>
<keyword evidence="3" id="KW-0813">Transport</keyword>
<reference evidence="17" key="1">
    <citation type="submission" date="2009-02" db="EMBL/GenBank/DDBJ databases">
        <title>The Genome Sequence of Ajellomyces capsulatus strain G186AR.</title>
        <authorList>
            <consortium name="The Broad Institute Genome Sequencing Platform"/>
            <person name="Champion M."/>
            <person name="Cuomo C."/>
            <person name="Ma L.-J."/>
            <person name="Henn M.R."/>
            <person name="Sil A."/>
            <person name="Goldman B."/>
            <person name="Young S.K."/>
            <person name="Kodira C.D."/>
            <person name="Zeng Q."/>
            <person name="Koehrsen M."/>
            <person name="Alvarado L."/>
            <person name="Berlin A."/>
            <person name="Borenstein D."/>
            <person name="Chen Z."/>
            <person name="Engels R."/>
            <person name="Freedman E."/>
            <person name="Gellesch M."/>
            <person name="Goldberg J."/>
            <person name="Griggs A."/>
            <person name="Gujja S."/>
            <person name="Heiman D."/>
            <person name="Hepburn T."/>
            <person name="Howarth C."/>
            <person name="Jen D."/>
            <person name="Larson L."/>
            <person name="Lewis B."/>
            <person name="Mehta T."/>
            <person name="Park D."/>
            <person name="Pearson M."/>
            <person name="Roberts A."/>
            <person name="Saif S."/>
            <person name="Shea T."/>
            <person name="Shenoy N."/>
            <person name="Sisk P."/>
            <person name="Stolte C."/>
            <person name="Sykes S."/>
            <person name="Walk T."/>
            <person name="White J."/>
            <person name="Yandava C."/>
            <person name="Klein B."/>
            <person name="McEwen J.G."/>
            <person name="Puccia R."/>
            <person name="Goldman G.H."/>
            <person name="Felipe M.S."/>
            <person name="Nino-Vega G."/>
            <person name="San-Blas G."/>
            <person name="Taylor J."/>
            <person name="Mendoza L."/>
            <person name="Galagan J."/>
            <person name="Nusbaum C."/>
            <person name="Birren B."/>
        </authorList>
    </citation>
    <scope>NUCLEOTIDE SEQUENCE</scope>
    <source>
        <strain evidence="17">G186AR</strain>
    </source>
</reference>
<dbReference type="Gene3D" id="1.20.120.610">
    <property type="entry name" value="lithium bound rotor ring of v- atpase"/>
    <property type="match status" value="1"/>
</dbReference>
<evidence type="ECO:0000256" key="10">
    <source>
        <dbReference type="ARBA" id="ARBA00046480"/>
    </source>
</evidence>
<keyword evidence="18" id="KW-1185">Reference proteome</keyword>
<evidence type="ECO:0000256" key="5">
    <source>
        <dbReference type="ARBA" id="ARBA00022781"/>
    </source>
</evidence>
<dbReference type="PANTHER" id="PTHR10263">
    <property type="entry name" value="V-TYPE PROTON ATPASE PROTEOLIPID SUBUNIT"/>
    <property type="match status" value="1"/>
</dbReference>
<feature type="transmembrane region" description="Helical" evidence="15">
    <location>
        <begin position="897"/>
        <end position="922"/>
    </location>
</feature>
<evidence type="ECO:0000256" key="15">
    <source>
        <dbReference type="SAM" id="Phobius"/>
    </source>
</evidence>
<dbReference type="Proteomes" id="UP000001631">
    <property type="component" value="Unassembled WGS sequence"/>
</dbReference>
<evidence type="ECO:0000256" key="4">
    <source>
        <dbReference type="ARBA" id="ARBA00022692"/>
    </source>
</evidence>
<dbReference type="VEuPathDB" id="FungiDB:I7I50_09910"/>